<dbReference type="PANTHER" id="PTHR11895">
    <property type="entry name" value="TRANSAMIDASE"/>
    <property type="match status" value="1"/>
</dbReference>
<dbReference type="InterPro" id="IPR000120">
    <property type="entry name" value="Amidase"/>
</dbReference>
<evidence type="ECO:0000259" key="1">
    <source>
        <dbReference type="Pfam" id="PF01425"/>
    </source>
</evidence>
<dbReference type="SUPFAM" id="SSF75304">
    <property type="entry name" value="Amidase signature (AS) enzymes"/>
    <property type="match status" value="1"/>
</dbReference>
<dbReference type="KEGG" id="spap:H3Z74_20065"/>
<dbReference type="EMBL" id="CP061038">
    <property type="protein sequence ID" value="QNQ08968.1"/>
    <property type="molecule type" value="Genomic_DNA"/>
</dbReference>
<protein>
    <submittedName>
        <fullName evidence="2">Amidase</fullName>
    </submittedName>
</protein>
<gene>
    <name evidence="2" type="ORF">H3Z74_20065</name>
</gene>
<dbReference type="GO" id="GO:0003824">
    <property type="term" value="F:catalytic activity"/>
    <property type="evidence" value="ECO:0007669"/>
    <property type="project" value="InterPro"/>
</dbReference>
<dbReference type="AlphaFoldDB" id="A0A7H0LH15"/>
<dbReference type="InterPro" id="IPR036928">
    <property type="entry name" value="AS_sf"/>
</dbReference>
<dbReference type="PANTHER" id="PTHR11895:SF176">
    <property type="entry name" value="AMIDASE AMID-RELATED"/>
    <property type="match status" value="1"/>
</dbReference>
<evidence type="ECO:0000313" key="2">
    <source>
        <dbReference type="EMBL" id="QNQ08968.1"/>
    </source>
</evidence>
<keyword evidence="3" id="KW-1185">Reference proteome</keyword>
<sequence length="464" mass="49290">MTELHYLTIAELSAAIARRDLSPVEVTRAQLDRIAAHDGALHSYACLMADEALAAARQVEADMAAGKMRGPLHGVPLGIKDLFWTRGVPTAAGTAIHRDFRPDQDATAVHRLHEAGAVLLGKLEMTEGAYSDYHPSVTAPVNPWNADYWPGISSSGPAVAVAAGLCYGALASDTGGSIRWPAAANGITGLKPSWGRVSRFGVVELAASLDHVGMLARSAADAGLLLDAIAGADLLDPTAVQTLIPNRHDDADGDLRGLRVGIDPDWNGEGVDDLVLRVLAEAKEVLAGLGAEIVEVTAPDVDDAIADWPANCAVEAAVAHHATFPSRREDYGPVLAAVLDRGHTLSGHDYQRILLRRMALRGGFDALFAQVDLLLTPVHPFAPLSLAAISTLGEQPHLIARLQRYTCPFNMTGSPTITLPGGHDDAGMPIAFQLVAGHLHETRLIRAGIAYQRETCWHRRHPSG</sequence>
<dbReference type="InterPro" id="IPR023631">
    <property type="entry name" value="Amidase_dom"/>
</dbReference>
<dbReference type="RefSeq" id="WP_187761294.1">
    <property type="nucleotide sequence ID" value="NZ_CP061038.1"/>
</dbReference>
<dbReference type="Gene3D" id="3.90.1300.10">
    <property type="entry name" value="Amidase signature (AS) domain"/>
    <property type="match status" value="1"/>
</dbReference>
<dbReference type="Pfam" id="PF01425">
    <property type="entry name" value="Amidase"/>
    <property type="match status" value="1"/>
</dbReference>
<reference evidence="2 3" key="1">
    <citation type="submission" date="2020-09" db="EMBL/GenBank/DDBJ databases">
        <title>Sphingomonas sp., a new species isolated from pork steak.</title>
        <authorList>
            <person name="Heidler von Heilborn D."/>
        </authorList>
    </citation>
    <scope>NUCLEOTIDE SEQUENCE [LARGE SCALE GENOMIC DNA]</scope>
    <source>
        <strain evidence="3">S8-3T</strain>
    </source>
</reference>
<dbReference type="Proteomes" id="UP000516148">
    <property type="component" value="Chromosome"/>
</dbReference>
<organism evidence="2 3">
    <name type="scientific">Sphingomonas alpina</name>
    <dbReference type="NCBI Taxonomy" id="653931"/>
    <lineage>
        <taxon>Bacteria</taxon>
        <taxon>Pseudomonadati</taxon>
        <taxon>Pseudomonadota</taxon>
        <taxon>Alphaproteobacteria</taxon>
        <taxon>Sphingomonadales</taxon>
        <taxon>Sphingomonadaceae</taxon>
        <taxon>Sphingomonas</taxon>
    </lineage>
</organism>
<accession>A0A7H0LH15</accession>
<feature type="domain" description="Amidase" evidence="1">
    <location>
        <begin position="25"/>
        <end position="444"/>
    </location>
</feature>
<name>A0A7H0LH15_9SPHN</name>
<evidence type="ECO:0000313" key="3">
    <source>
        <dbReference type="Proteomes" id="UP000516148"/>
    </source>
</evidence>
<proteinExistence type="predicted"/>